<reference evidence="1" key="1">
    <citation type="submission" date="2022-04" db="EMBL/GenBank/DDBJ databases">
        <title>Chromosome-scale genome assembly of Holotrichia oblita Faldermann.</title>
        <authorList>
            <person name="Rongchong L."/>
        </authorList>
    </citation>
    <scope>NUCLEOTIDE SEQUENCE</scope>
    <source>
        <strain evidence="1">81SQS9</strain>
    </source>
</reference>
<proteinExistence type="predicted"/>
<gene>
    <name evidence="1" type="ORF">MML48_1g19966</name>
</gene>
<organism evidence="1 2">
    <name type="scientific">Holotrichia oblita</name>
    <name type="common">Chafer beetle</name>
    <dbReference type="NCBI Taxonomy" id="644536"/>
    <lineage>
        <taxon>Eukaryota</taxon>
        <taxon>Metazoa</taxon>
        <taxon>Ecdysozoa</taxon>
        <taxon>Arthropoda</taxon>
        <taxon>Hexapoda</taxon>
        <taxon>Insecta</taxon>
        <taxon>Pterygota</taxon>
        <taxon>Neoptera</taxon>
        <taxon>Endopterygota</taxon>
        <taxon>Coleoptera</taxon>
        <taxon>Polyphaga</taxon>
        <taxon>Scarabaeiformia</taxon>
        <taxon>Scarabaeidae</taxon>
        <taxon>Melolonthinae</taxon>
        <taxon>Holotrichia</taxon>
    </lineage>
</organism>
<evidence type="ECO:0000313" key="2">
    <source>
        <dbReference type="Proteomes" id="UP001056778"/>
    </source>
</evidence>
<dbReference type="Proteomes" id="UP001056778">
    <property type="component" value="Chromosome 1"/>
</dbReference>
<keyword evidence="1" id="KW-0378">Hydrolase</keyword>
<sequence>MFSFGANGQTTPPLIVYPYKRIPKDIAASVPKDWGLAASDSVWMKREIFFEYVGNIFCPFVLSLNIQFPVILFVDGHKTHLDRKLSELCTNLQIILTALYPNATPILQPADVSTFKPLKDGWKKGVMVWRRNHPTVELQKVHFAPILKTVINNTITPDISTKGFRACGLCPWNPDALDYSKCLGKNKSSLVSDIRLTPSFPYGGKNCWTEQNRAF</sequence>
<keyword evidence="1" id="KW-0255">Endonuclease</keyword>
<protein>
    <submittedName>
        <fullName evidence="1">Dde superfamily endonuclease</fullName>
    </submittedName>
</protein>
<comment type="caution">
    <text evidence="1">The sequence shown here is derived from an EMBL/GenBank/DDBJ whole genome shotgun (WGS) entry which is preliminary data.</text>
</comment>
<keyword evidence="1" id="KW-0540">Nuclease</keyword>
<evidence type="ECO:0000313" key="1">
    <source>
        <dbReference type="EMBL" id="KAI4469433.1"/>
    </source>
</evidence>
<name>A0ACB9TRB8_HOLOL</name>
<accession>A0ACB9TRB8</accession>
<keyword evidence="2" id="KW-1185">Reference proteome</keyword>
<dbReference type="EMBL" id="CM043015">
    <property type="protein sequence ID" value="KAI4469433.1"/>
    <property type="molecule type" value="Genomic_DNA"/>
</dbReference>